<reference evidence="1 2" key="1">
    <citation type="journal article" date="2012" name="J. Bacteriol.">
        <title>Genome Sequence of Idiomarina xiamenensis Type Strain 10-D-4.</title>
        <authorList>
            <person name="Lai Q."/>
            <person name="Wang L."/>
            <person name="Wang W."/>
            <person name="Shao Z."/>
        </authorList>
    </citation>
    <scope>NUCLEOTIDE SEQUENCE [LARGE SCALE GENOMIC DNA]</scope>
    <source>
        <strain evidence="1 2">10-D-4</strain>
    </source>
</reference>
<evidence type="ECO:0000313" key="1">
    <source>
        <dbReference type="EMBL" id="EKE79963.1"/>
    </source>
</evidence>
<evidence type="ECO:0000313" key="2">
    <source>
        <dbReference type="Proteomes" id="UP000014115"/>
    </source>
</evidence>
<accession>K2JWT9</accession>
<protein>
    <submittedName>
        <fullName evidence="1">Uncharacterized protein</fullName>
    </submittedName>
</protein>
<dbReference type="STRING" id="740709.A10D4_12303"/>
<dbReference type="Proteomes" id="UP000014115">
    <property type="component" value="Unassembled WGS sequence"/>
</dbReference>
<gene>
    <name evidence="1" type="ORF">A10D4_12303</name>
</gene>
<dbReference type="AlphaFoldDB" id="K2JWT9"/>
<sequence length="212" mass="23127">MLKVFLNGKLVMKKITIVACLAVAIFLAFFIPEQAPNDVSVHESKNNASTISVPLKLGQKQAEITVEPTLKRSTETDDNKVLDNLILTLSAPQGLALDAANRALRQADFNALIDRLANDNSGLEQTLALTETLLDIQTIHNELALTNIACNRQLCAATLAVRNTESIMPFTRELVDSFSQPVSVISQPVVVNGVHKLRLLLNFRSASLVVNE</sequence>
<comment type="caution">
    <text evidence="1">The sequence shown here is derived from an EMBL/GenBank/DDBJ whole genome shotgun (WGS) entry which is preliminary data.</text>
</comment>
<organism evidence="1 2">
    <name type="scientific">Idiomarina xiamenensis 10-D-4</name>
    <dbReference type="NCBI Taxonomy" id="740709"/>
    <lineage>
        <taxon>Bacteria</taxon>
        <taxon>Pseudomonadati</taxon>
        <taxon>Pseudomonadota</taxon>
        <taxon>Gammaproteobacteria</taxon>
        <taxon>Alteromonadales</taxon>
        <taxon>Idiomarinaceae</taxon>
        <taxon>Idiomarina</taxon>
    </lineage>
</organism>
<keyword evidence="2" id="KW-1185">Reference proteome</keyword>
<name>K2JWT9_9GAMM</name>
<proteinExistence type="predicted"/>
<dbReference type="EMBL" id="AMRG01000019">
    <property type="protein sequence ID" value="EKE79963.1"/>
    <property type="molecule type" value="Genomic_DNA"/>
</dbReference>